<protein>
    <recommendedName>
        <fullName evidence="1">PKD-like domain-containing protein</fullName>
    </recommendedName>
</protein>
<dbReference type="OrthoDB" id="898151at2"/>
<evidence type="ECO:0000259" key="1">
    <source>
        <dbReference type="Pfam" id="PF19408"/>
    </source>
</evidence>
<evidence type="ECO:0000313" key="2">
    <source>
        <dbReference type="EMBL" id="OUJ74184.1"/>
    </source>
</evidence>
<dbReference type="Proteomes" id="UP000194873">
    <property type="component" value="Unassembled WGS sequence"/>
</dbReference>
<dbReference type="EMBL" id="MTSE01000004">
    <property type="protein sequence ID" value="OUJ74184.1"/>
    <property type="molecule type" value="Genomic_DNA"/>
</dbReference>
<name>A0A243WEM5_9BACT</name>
<feature type="domain" description="PKD-like" evidence="1">
    <location>
        <begin position="964"/>
        <end position="1043"/>
    </location>
</feature>
<dbReference type="Pfam" id="PF19408">
    <property type="entry name" value="PKD_6"/>
    <property type="match status" value="3"/>
</dbReference>
<accession>A0A243WEM5</accession>
<feature type="domain" description="PKD-like" evidence="1">
    <location>
        <begin position="708"/>
        <end position="778"/>
    </location>
</feature>
<dbReference type="InterPro" id="IPR026341">
    <property type="entry name" value="T9SS_type_B"/>
</dbReference>
<evidence type="ECO:0000313" key="3">
    <source>
        <dbReference type="Proteomes" id="UP000194873"/>
    </source>
</evidence>
<dbReference type="InterPro" id="IPR045829">
    <property type="entry name" value="PKD_6"/>
</dbReference>
<proteinExistence type="predicted"/>
<dbReference type="Gene3D" id="2.60.40.10">
    <property type="entry name" value="Immunoglobulins"/>
    <property type="match status" value="1"/>
</dbReference>
<comment type="caution">
    <text evidence="2">The sequence shown here is derived from an EMBL/GenBank/DDBJ whole genome shotgun (WGS) entry which is preliminary data.</text>
</comment>
<gene>
    <name evidence="2" type="ORF">BXP70_10640</name>
</gene>
<dbReference type="RefSeq" id="WP_086594035.1">
    <property type="nucleotide sequence ID" value="NZ_MTSE01000004.1"/>
</dbReference>
<dbReference type="Pfam" id="PF13585">
    <property type="entry name" value="CHU_C"/>
    <property type="match status" value="1"/>
</dbReference>
<sequence length="1323" mass="138219">MQKLLLRSLVAWLVLLIVQVVPAAASHLIGGDISYRYLGVSPANNTLYRYRITALIYINSDCTPGTNLSNVPDGRSNIFVSLYDKASGNRINSGQGNPVYTSIQTGCGVSITQNELQPNGTFRLPRVANPAITPPTPGGCTTSGSAQPKVRLCRYEADIDLPLSFQGYYAVYSDGTRNADIANLRNPDQQNQTIYVEMAPPLLPNSSPTFSDTAVVVICQGDTSLLLNNAVDPDGDRLIYSFSTPYSGSTGSPTNFSLPNTVTYNAGYSATTPFGSGPGNYASLNASTGLSRYQAAVIGRFVVAVEVKEYRTINGVEVLIGSTRREVQLVSRQCQPNQTPKFTAPTLATRSFTIEEGQSVNFNLASTDADGNPITLRVNSVLLDGAGGFDASFAGQPGVVQPGNVTGTASVTGTGGSVNGQFVFNSKCGNARLAPYDVVVTATDVTCGAKSVSEVFQVTVVKAASPASLTGDNTICDRSAAYTYTAGGASAGTYQWRVYGGAIQGASTGNTVQVRWNTIGTGRITVRSLSSQGCLSDSVSRMVEVRPVELTITPSASSICLGSDATLTVAGGLNYTWTGGGQTFSGSSITVSPTQTTTYTVTSTNGQCTGTRQVVVTVNAAAVANAGPDATLCADKRIRLGTPALPGLSYQWSPVANLNSATDAQPLLTAINTTASPLTLTYTVTATAAGGCTAISTVRITVNPRPATDSINGTASVCPTVQGVTYSIRNPRNTAYQWVVAGGSIASGQGTNTITVNWGDTNANASVKAFTLNSFGCSSDTIALPVRINRQLATARPTGPLSVCQADGLFTYQTLYTNGSAYAWQVIGGTQVSTNLASVQVRWNQVGVGKIVVTETSNPSAAIRCLGQSDTLYVNVLPSPSANLALSGPDRVCASSGTISFSLPGAASSKYQFALNGTALASTTSTAIFTTPAAGTYTLTARETNASGCAGPVYTKQFIVDPTPAPVTINGPRSVCPENLSGLRYSVTGLAGSSFQWTIGGGTVVSGQGTNGIVVNFTAGTAAKTISVTETSSFGCNSAINTLTVTPDNVSLNLQLASVDAQSDTKINLNLAAISNAGNGNRINILRRDAGSTGAYMNVGNVANTAATFSDTNADADAQAYQYQLQLTNACGTVLSSTEHTTVRLEAVATPGQGGRDEGRVTLRWNAYLGLSITQYAIYRRVDGGAEELVQTVPATSGTQYTQELITGAQGFNQCFRIRAVSSVANLGPSLSNEACVEFENPLAFYNIITPNGDGVNDVVYIDNVQLYPGNTFTIFNRWGKEIYSTSNYRNTWGGEGASAGVYYYVFKLADGTKKKGWFEIVR</sequence>
<keyword evidence="3" id="KW-1185">Reference proteome</keyword>
<dbReference type="NCBIfam" id="TIGR04131">
    <property type="entry name" value="Bac_Flav_CTERM"/>
    <property type="match status" value="1"/>
</dbReference>
<dbReference type="InterPro" id="IPR013783">
    <property type="entry name" value="Ig-like_fold"/>
</dbReference>
<reference evidence="2 3" key="1">
    <citation type="submission" date="2017-01" db="EMBL/GenBank/DDBJ databases">
        <title>A new Hymenobacter.</title>
        <authorList>
            <person name="Liang Y."/>
            <person name="Feng F."/>
        </authorList>
    </citation>
    <scope>NUCLEOTIDE SEQUENCE [LARGE SCALE GENOMIC DNA]</scope>
    <source>
        <strain evidence="2">MIMBbqt21</strain>
    </source>
</reference>
<organism evidence="2 3">
    <name type="scientific">Hymenobacter crusticola</name>
    <dbReference type="NCBI Taxonomy" id="1770526"/>
    <lineage>
        <taxon>Bacteria</taxon>
        <taxon>Pseudomonadati</taxon>
        <taxon>Bacteroidota</taxon>
        <taxon>Cytophagia</taxon>
        <taxon>Cytophagales</taxon>
        <taxon>Hymenobacteraceae</taxon>
        <taxon>Hymenobacter</taxon>
    </lineage>
</organism>
<feature type="domain" description="PKD-like" evidence="1">
    <location>
        <begin position="464"/>
        <end position="534"/>
    </location>
</feature>